<dbReference type="Pfam" id="PF07719">
    <property type="entry name" value="TPR_2"/>
    <property type="match status" value="2"/>
</dbReference>
<dbReference type="InterPro" id="IPR019734">
    <property type="entry name" value="TPR_rpt"/>
</dbReference>
<organism evidence="5 6">
    <name type="scientific">Desulfomonile tiedjei</name>
    <dbReference type="NCBI Taxonomy" id="2358"/>
    <lineage>
        <taxon>Bacteria</taxon>
        <taxon>Pseudomonadati</taxon>
        <taxon>Thermodesulfobacteriota</taxon>
        <taxon>Desulfomonilia</taxon>
        <taxon>Desulfomonilales</taxon>
        <taxon>Desulfomonilaceae</taxon>
        <taxon>Desulfomonile</taxon>
    </lineage>
</organism>
<feature type="transmembrane region" description="Helical" evidence="4">
    <location>
        <begin position="259"/>
        <end position="279"/>
    </location>
</feature>
<protein>
    <submittedName>
        <fullName evidence="5">Tetratricopeptide repeat protein</fullName>
    </submittedName>
</protein>
<name>A0A9D6Z3E1_9BACT</name>
<dbReference type="PANTHER" id="PTHR44227:SF3">
    <property type="entry name" value="PROTEIN O-MANNOSYL-TRANSFERASE TMTC4"/>
    <property type="match status" value="1"/>
</dbReference>
<keyword evidence="4" id="KW-0472">Membrane</keyword>
<gene>
    <name evidence="5" type="ORF">HY912_09880</name>
</gene>
<dbReference type="SUPFAM" id="SSF48452">
    <property type="entry name" value="TPR-like"/>
    <property type="match status" value="2"/>
</dbReference>
<dbReference type="EMBL" id="JACRDE010000264">
    <property type="protein sequence ID" value="MBI5249794.1"/>
    <property type="molecule type" value="Genomic_DNA"/>
</dbReference>
<feature type="transmembrane region" description="Helical" evidence="4">
    <location>
        <begin position="106"/>
        <end position="123"/>
    </location>
</feature>
<keyword evidence="4" id="KW-0812">Transmembrane</keyword>
<feature type="transmembrane region" description="Helical" evidence="4">
    <location>
        <begin position="351"/>
        <end position="371"/>
    </location>
</feature>
<dbReference type="PANTHER" id="PTHR44227">
    <property type="match status" value="1"/>
</dbReference>
<evidence type="ECO:0000313" key="5">
    <source>
        <dbReference type="EMBL" id="MBI5249794.1"/>
    </source>
</evidence>
<accession>A0A9D6Z3E1</accession>
<feature type="transmembrane region" description="Helical" evidence="4">
    <location>
        <begin position="318"/>
        <end position="339"/>
    </location>
</feature>
<evidence type="ECO:0000256" key="2">
    <source>
        <dbReference type="ARBA" id="ARBA00022803"/>
    </source>
</evidence>
<dbReference type="AlphaFoldDB" id="A0A9D6Z3E1"/>
<feature type="transmembrane region" description="Helical" evidence="4">
    <location>
        <begin position="291"/>
        <end position="311"/>
    </location>
</feature>
<dbReference type="Proteomes" id="UP000807825">
    <property type="component" value="Unassembled WGS sequence"/>
</dbReference>
<feature type="transmembrane region" description="Helical" evidence="4">
    <location>
        <begin position="156"/>
        <end position="173"/>
    </location>
</feature>
<feature type="repeat" description="TPR" evidence="3">
    <location>
        <begin position="424"/>
        <end position="457"/>
    </location>
</feature>
<evidence type="ECO:0000313" key="6">
    <source>
        <dbReference type="Proteomes" id="UP000807825"/>
    </source>
</evidence>
<reference evidence="5" key="1">
    <citation type="submission" date="2020-07" db="EMBL/GenBank/DDBJ databases">
        <title>Huge and variable diversity of episymbiotic CPR bacteria and DPANN archaea in groundwater ecosystems.</title>
        <authorList>
            <person name="He C.Y."/>
            <person name="Keren R."/>
            <person name="Whittaker M."/>
            <person name="Farag I.F."/>
            <person name="Doudna J."/>
            <person name="Cate J.H.D."/>
            <person name="Banfield J.F."/>
        </authorList>
    </citation>
    <scope>NUCLEOTIDE SEQUENCE</scope>
    <source>
        <strain evidence="5">NC_groundwater_1664_Pr3_B-0.1um_52_9</strain>
    </source>
</reference>
<comment type="caution">
    <text evidence="5">The sequence shown here is derived from an EMBL/GenBank/DDBJ whole genome shotgun (WGS) entry which is preliminary data.</text>
</comment>
<feature type="transmembrane region" description="Helical" evidence="4">
    <location>
        <begin position="224"/>
        <end position="247"/>
    </location>
</feature>
<keyword evidence="2 3" id="KW-0802">TPR repeat</keyword>
<dbReference type="Pfam" id="PF13374">
    <property type="entry name" value="TPR_10"/>
    <property type="match status" value="1"/>
</dbReference>
<dbReference type="Gene3D" id="1.25.40.10">
    <property type="entry name" value="Tetratricopeptide repeat domain"/>
    <property type="match status" value="2"/>
</dbReference>
<dbReference type="Pfam" id="PF13424">
    <property type="entry name" value="TPR_12"/>
    <property type="match status" value="1"/>
</dbReference>
<feature type="transmembrane region" description="Helical" evidence="4">
    <location>
        <begin position="130"/>
        <end position="150"/>
    </location>
</feature>
<dbReference type="PROSITE" id="PS50293">
    <property type="entry name" value="TPR_REGION"/>
    <property type="match status" value="3"/>
</dbReference>
<sequence>MSTSDDPSNSAGKDRLIAVSLIIVITVAVYLPIINQDFANWDDPKHVKAIWKPGLDRAWRIVTDFDLKYTKVAYYHPLHFLSLMAEQAMLPDSKEPQPWISKSMNVFYHVINALLVFYLLTYIGNSRKAALIGALIFAIHPVQVGTVAWIAERKNLLCTVFYLSALIVFLKFLDTDKRANFALAVLFLIGGLLSKPVAVTLPATMAVWLLVVSGGKVSRVSSCGLIAVMFLLAAAWGTYVVATEISYPGVLPDWEYRPLLAAGAIWFYVGKLFYPVGLVPVYPRWDITGHVWLFSGLFAALAVIAGLIAKFRKRIDPVILWGLLFFLINILPVAGLVPFGHMGHSFVADHFMYLPMVGIVIVFSCLAQAFLRWLGEASWRGEALTVILYVVVCALAVLSIKQTFLWRDPGALWEATLAITKTSAAAYNNYGSVLMKRGENQKALHFFEKAAELSPNLDIAYMNMGRTYRAMGDKGKAWEMFSKAFEVNPSNSGARTMLAVMLREQGDYPGAVKFLEESVKLSPKDVMLRTDLGISYYRLGDWQKALEEFEKANRLDPLFPNPYVHMASILLSREENLDLSVNLLNKALSLAVSPEAHRLLGIAYAQKGDPQRSLEEFLKAYSLEPDLPGLRDNMVNLLLDLGQTSAAEEICSEAEQVGKQCSKEVLERLKASSGTQK</sequence>
<evidence type="ECO:0000256" key="1">
    <source>
        <dbReference type="ARBA" id="ARBA00022737"/>
    </source>
</evidence>
<feature type="repeat" description="TPR" evidence="3">
    <location>
        <begin position="526"/>
        <end position="559"/>
    </location>
</feature>
<dbReference type="InterPro" id="IPR011990">
    <property type="entry name" value="TPR-like_helical_dom_sf"/>
</dbReference>
<feature type="repeat" description="TPR" evidence="3">
    <location>
        <begin position="458"/>
        <end position="491"/>
    </location>
</feature>
<feature type="repeat" description="TPR" evidence="3">
    <location>
        <begin position="492"/>
        <end position="525"/>
    </location>
</feature>
<feature type="transmembrane region" description="Helical" evidence="4">
    <location>
        <begin position="16"/>
        <end position="34"/>
    </location>
</feature>
<evidence type="ECO:0000256" key="4">
    <source>
        <dbReference type="SAM" id="Phobius"/>
    </source>
</evidence>
<dbReference type="SMART" id="SM00028">
    <property type="entry name" value="TPR"/>
    <property type="match status" value="5"/>
</dbReference>
<dbReference type="InterPro" id="IPR013105">
    <property type="entry name" value="TPR_2"/>
</dbReference>
<keyword evidence="1" id="KW-0677">Repeat</keyword>
<dbReference type="InterPro" id="IPR052346">
    <property type="entry name" value="O-mannosyl-transferase_TMTC"/>
</dbReference>
<feature type="transmembrane region" description="Helical" evidence="4">
    <location>
        <begin position="383"/>
        <end position="400"/>
    </location>
</feature>
<evidence type="ECO:0000256" key="3">
    <source>
        <dbReference type="PROSITE-ProRule" id="PRU00339"/>
    </source>
</evidence>
<dbReference type="PROSITE" id="PS50005">
    <property type="entry name" value="TPR"/>
    <property type="match status" value="5"/>
</dbReference>
<feature type="transmembrane region" description="Helical" evidence="4">
    <location>
        <begin position="185"/>
        <end position="212"/>
    </location>
</feature>
<keyword evidence="4" id="KW-1133">Transmembrane helix</keyword>
<feature type="repeat" description="TPR" evidence="3">
    <location>
        <begin position="594"/>
        <end position="627"/>
    </location>
</feature>
<proteinExistence type="predicted"/>